<dbReference type="PRINTS" id="PR00111">
    <property type="entry name" value="ABHYDROLASE"/>
</dbReference>
<gene>
    <name evidence="2" type="ORF">DFE_2074</name>
</gene>
<dbReference type="PANTHER" id="PTHR43798:SF33">
    <property type="entry name" value="HYDROLASE, PUTATIVE (AFU_ORTHOLOGUE AFUA_2G14860)-RELATED"/>
    <property type="match status" value="1"/>
</dbReference>
<keyword evidence="2" id="KW-0378">Hydrolase</keyword>
<dbReference type="InterPro" id="IPR050266">
    <property type="entry name" value="AB_hydrolase_sf"/>
</dbReference>
<proteinExistence type="predicted"/>
<evidence type="ECO:0000313" key="3">
    <source>
        <dbReference type="Proteomes" id="UP000269883"/>
    </source>
</evidence>
<organism evidence="2 3">
    <name type="scientific">Desulfovibrio ferrophilus</name>
    <dbReference type="NCBI Taxonomy" id="241368"/>
    <lineage>
        <taxon>Bacteria</taxon>
        <taxon>Pseudomonadati</taxon>
        <taxon>Thermodesulfobacteriota</taxon>
        <taxon>Desulfovibrionia</taxon>
        <taxon>Desulfovibrionales</taxon>
        <taxon>Desulfovibrionaceae</taxon>
        <taxon>Desulfovibrio</taxon>
    </lineage>
</organism>
<dbReference type="Pfam" id="PF00561">
    <property type="entry name" value="Abhydrolase_1"/>
    <property type="match status" value="1"/>
</dbReference>
<dbReference type="PANTHER" id="PTHR43798">
    <property type="entry name" value="MONOACYLGLYCEROL LIPASE"/>
    <property type="match status" value="1"/>
</dbReference>
<dbReference type="GO" id="GO:0046464">
    <property type="term" value="P:acylglycerol catabolic process"/>
    <property type="evidence" value="ECO:0007669"/>
    <property type="project" value="TreeGrafter"/>
</dbReference>
<dbReference type="InterPro" id="IPR029058">
    <property type="entry name" value="AB_hydrolase_fold"/>
</dbReference>
<keyword evidence="3" id="KW-1185">Reference proteome</keyword>
<dbReference type="OrthoDB" id="9785408at2"/>
<dbReference type="Gene3D" id="3.40.50.1820">
    <property type="entry name" value="alpha/beta hydrolase"/>
    <property type="match status" value="1"/>
</dbReference>
<protein>
    <submittedName>
        <fullName evidence="2">Alpha/beta hydrolase</fullName>
    </submittedName>
</protein>
<evidence type="ECO:0000313" key="2">
    <source>
        <dbReference type="EMBL" id="BBD08800.1"/>
    </source>
</evidence>
<dbReference type="GO" id="GO:0016020">
    <property type="term" value="C:membrane"/>
    <property type="evidence" value="ECO:0007669"/>
    <property type="project" value="TreeGrafter"/>
</dbReference>
<sequence length="257" mass="28024">MKGFLLTDHKAKIRYHDLLGDGPPILFLHGLGCSSSFDYPQVAAFRELQQHRRILVDLLGSGYSDSPENFSYSMAAHASCLEQLIEHMGLDNFYLYGHSMGGAIAISLAGKCEQRLSGLVLSEANLDSGGGLFSRRIAGHEEGGYLESGHQTMIRNARASACEEWAVGLEASSPVAVYRESKSLVDGEARSWRQILYSLNIPRTFIFGQKSLPDPEESRLKANGINIEIVDNAGHSMAWDNPAGLATAIQRGIHFAG</sequence>
<dbReference type="KEGG" id="dfl:DFE_2074"/>
<dbReference type="AlphaFoldDB" id="A0A2Z6B025"/>
<dbReference type="GO" id="GO:0047372">
    <property type="term" value="F:monoacylglycerol lipase activity"/>
    <property type="evidence" value="ECO:0007669"/>
    <property type="project" value="TreeGrafter"/>
</dbReference>
<dbReference type="RefSeq" id="WP_126379206.1">
    <property type="nucleotide sequence ID" value="NZ_AP017378.1"/>
</dbReference>
<dbReference type="EMBL" id="AP017378">
    <property type="protein sequence ID" value="BBD08800.1"/>
    <property type="molecule type" value="Genomic_DNA"/>
</dbReference>
<dbReference type="Proteomes" id="UP000269883">
    <property type="component" value="Chromosome"/>
</dbReference>
<evidence type="ECO:0000259" key="1">
    <source>
        <dbReference type="Pfam" id="PF00561"/>
    </source>
</evidence>
<accession>A0A2Z6B025</accession>
<feature type="domain" description="AB hydrolase-1" evidence="1">
    <location>
        <begin position="23"/>
        <end position="124"/>
    </location>
</feature>
<dbReference type="InterPro" id="IPR000073">
    <property type="entry name" value="AB_hydrolase_1"/>
</dbReference>
<reference evidence="2 3" key="1">
    <citation type="journal article" date="2018" name="Sci. Adv.">
        <title>Multi-heme cytochromes provide a pathway for survival in energy-limited environments.</title>
        <authorList>
            <person name="Deng X."/>
            <person name="Dohmae N."/>
            <person name="Nealson K.H."/>
            <person name="Hashimoto K."/>
            <person name="Okamoto A."/>
        </authorList>
    </citation>
    <scope>NUCLEOTIDE SEQUENCE [LARGE SCALE GENOMIC DNA]</scope>
    <source>
        <strain evidence="2 3">IS5</strain>
    </source>
</reference>
<dbReference type="SUPFAM" id="SSF53474">
    <property type="entry name" value="alpha/beta-Hydrolases"/>
    <property type="match status" value="1"/>
</dbReference>
<name>A0A2Z6B025_9BACT</name>